<dbReference type="InterPro" id="IPR058240">
    <property type="entry name" value="rSAM_sf"/>
</dbReference>
<dbReference type="InterPro" id="IPR023867">
    <property type="entry name" value="Sulphatase_maturase_rSAM"/>
</dbReference>
<dbReference type="Gene3D" id="3.20.20.70">
    <property type="entry name" value="Aldolase class I"/>
    <property type="match status" value="1"/>
</dbReference>
<dbReference type="InterPro" id="IPR013785">
    <property type="entry name" value="Aldolase_TIM"/>
</dbReference>
<dbReference type="PROSITE" id="PS51918">
    <property type="entry name" value="RADICAL_SAM"/>
    <property type="match status" value="1"/>
</dbReference>
<organism evidence="9 10">
    <name type="scientific">Candidatus Desulfobia pelagia</name>
    <dbReference type="NCBI Taxonomy" id="2841692"/>
    <lineage>
        <taxon>Bacteria</taxon>
        <taxon>Pseudomonadati</taxon>
        <taxon>Thermodesulfobacteriota</taxon>
        <taxon>Desulfobulbia</taxon>
        <taxon>Desulfobulbales</taxon>
        <taxon>Desulfobulbaceae</taxon>
        <taxon>Candidatus Desulfobia</taxon>
    </lineage>
</organism>
<dbReference type="SFLD" id="SFLDG01386">
    <property type="entry name" value="main_SPASM_domain-containing"/>
    <property type="match status" value="1"/>
</dbReference>
<evidence type="ECO:0000256" key="2">
    <source>
        <dbReference type="ARBA" id="ARBA00022485"/>
    </source>
</evidence>
<feature type="non-terminal residue" evidence="9">
    <location>
        <position position="401"/>
    </location>
</feature>
<evidence type="ECO:0000313" key="9">
    <source>
        <dbReference type="EMBL" id="MBC8316319.1"/>
    </source>
</evidence>
<evidence type="ECO:0000256" key="4">
    <source>
        <dbReference type="ARBA" id="ARBA00022723"/>
    </source>
</evidence>
<dbReference type="SUPFAM" id="SSF102114">
    <property type="entry name" value="Radical SAM enzymes"/>
    <property type="match status" value="1"/>
</dbReference>
<evidence type="ECO:0000313" key="10">
    <source>
        <dbReference type="Proteomes" id="UP000614424"/>
    </source>
</evidence>
<keyword evidence="7" id="KW-0175">Coiled coil</keyword>
<evidence type="ECO:0000256" key="1">
    <source>
        <dbReference type="ARBA" id="ARBA00001966"/>
    </source>
</evidence>
<dbReference type="NCBIfam" id="TIGR04280">
    <property type="entry name" value="geopep_mat_rSAM"/>
    <property type="match status" value="1"/>
</dbReference>
<gene>
    <name evidence="9" type="primary">gptM</name>
    <name evidence="9" type="ORF">H8E41_00310</name>
</gene>
<dbReference type="GO" id="GO:0016491">
    <property type="term" value="F:oxidoreductase activity"/>
    <property type="evidence" value="ECO:0007669"/>
    <property type="project" value="InterPro"/>
</dbReference>
<dbReference type="SFLD" id="SFLDS00029">
    <property type="entry name" value="Radical_SAM"/>
    <property type="match status" value="1"/>
</dbReference>
<dbReference type="EMBL" id="JACNJZ010000021">
    <property type="protein sequence ID" value="MBC8316319.1"/>
    <property type="molecule type" value="Genomic_DNA"/>
</dbReference>
<keyword evidence="2" id="KW-0004">4Fe-4S</keyword>
<keyword evidence="4" id="KW-0479">Metal-binding</keyword>
<evidence type="ECO:0000256" key="5">
    <source>
        <dbReference type="ARBA" id="ARBA00023004"/>
    </source>
</evidence>
<dbReference type="UniPathway" id="UPA00782"/>
<dbReference type="CDD" id="cd01335">
    <property type="entry name" value="Radical_SAM"/>
    <property type="match status" value="1"/>
</dbReference>
<name>A0A8J6NAX1_9BACT</name>
<dbReference type="SFLD" id="SFLDG01384">
    <property type="entry name" value="thioether_bond_formation_requi"/>
    <property type="match status" value="1"/>
</dbReference>
<accession>A0A8J6NAX1</accession>
<dbReference type="InterPro" id="IPR000385">
    <property type="entry name" value="MoaA_NifB_PqqE_Fe-S-bd_CS"/>
</dbReference>
<keyword evidence="3" id="KW-0949">S-adenosyl-L-methionine</keyword>
<dbReference type="GO" id="GO:0046872">
    <property type="term" value="F:metal ion binding"/>
    <property type="evidence" value="ECO:0007669"/>
    <property type="project" value="UniProtKB-KW"/>
</dbReference>
<dbReference type="AlphaFoldDB" id="A0A8J6NAX1"/>
<dbReference type="InterPro" id="IPR007197">
    <property type="entry name" value="rSAM"/>
</dbReference>
<feature type="coiled-coil region" evidence="7">
    <location>
        <begin position="46"/>
        <end position="83"/>
    </location>
</feature>
<dbReference type="InterPro" id="IPR026322">
    <property type="entry name" value="Geopep_mat_rSAM"/>
</dbReference>
<evidence type="ECO:0000256" key="7">
    <source>
        <dbReference type="SAM" id="Coils"/>
    </source>
</evidence>
<proteinExistence type="predicted"/>
<keyword evidence="5" id="KW-0408">Iron</keyword>
<dbReference type="GO" id="GO:0051539">
    <property type="term" value="F:4 iron, 4 sulfur cluster binding"/>
    <property type="evidence" value="ECO:0007669"/>
    <property type="project" value="UniProtKB-KW"/>
</dbReference>
<sequence length="401" mass="45503">MPLSHYAHIFTWPADLGQRIVYSTRTGATALLPTETLDDISACRLDDESKNTLKELNLLVDDLQAERNEAMKMVRQINDLRRAINISVIVTMQCNFRCRYCYEGSQKGHDLMSEETTEQLVTFVKNKFTPDIERLTLDFYGGEPLLAAKRIEQIAGALKDFIESQGAMFEFTLVTNGSLLTLEMVQRLLPLGLKRAKITIDGPLENHNFFRPYKSGQPSFDTIVHNIKQICGLIQIGVSGNYTKDNFRQFPALFDHLETFNIGPKDLHRLTFAPVLQTKDEFSAGFCGGCASVNEKWLGEAVPFLRGEIMAKRLKTDAISVALCMVDVDNSCVIHHDGSLYKCVAMICHNEYACGDIRYGMYDYSQQYQLAHWQKEEKCRECTYLPLCLRGGRYMALPRDG</sequence>
<comment type="cofactor">
    <cofactor evidence="1">
        <name>[4Fe-4S] cluster</name>
        <dbReference type="ChEBI" id="CHEBI:49883"/>
    </cofactor>
</comment>
<protein>
    <submittedName>
        <fullName evidence="9">Geopeptide radical SAM maturase</fullName>
    </submittedName>
</protein>
<keyword evidence="6" id="KW-0411">Iron-sulfur</keyword>
<reference evidence="9 10" key="1">
    <citation type="submission" date="2020-08" db="EMBL/GenBank/DDBJ databases">
        <title>Bridging the membrane lipid divide: bacteria of the FCB group superphylum have the potential to synthesize archaeal ether lipids.</title>
        <authorList>
            <person name="Villanueva L."/>
            <person name="Von Meijenfeldt F.A.B."/>
            <person name="Westbye A.B."/>
            <person name="Yadav S."/>
            <person name="Hopmans E.C."/>
            <person name="Dutilh B.E."/>
            <person name="Sinninghe Damste J.S."/>
        </authorList>
    </citation>
    <scope>NUCLEOTIDE SEQUENCE [LARGE SCALE GENOMIC DNA]</scope>
    <source>
        <strain evidence="9">NIOZ-UU47</strain>
    </source>
</reference>
<dbReference type="SFLD" id="SFLDG01067">
    <property type="entry name" value="SPASM/twitch_domain_containing"/>
    <property type="match status" value="1"/>
</dbReference>
<comment type="caution">
    <text evidence="9">The sequence shown here is derived from an EMBL/GenBank/DDBJ whole genome shotgun (WGS) entry which is preliminary data.</text>
</comment>
<dbReference type="InterPro" id="IPR023885">
    <property type="entry name" value="4Fe4S-binding_SPASM_dom"/>
</dbReference>
<dbReference type="PANTHER" id="PTHR43787">
    <property type="entry name" value="FEMO COFACTOR BIOSYNTHESIS PROTEIN NIFB-RELATED"/>
    <property type="match status" value="1"/>
</dbReference>
<evidence type="ECO:0000256" key="3">
    <source>
        <dbReference type="ARBA" id="ARBA00022691"/>
    </source>
</evidence>
<evidence type="ECO:0000256" key="6">
    <source>
        <dbReference type="ARBA" id="ARBA00023014"/>
    </source>
</evidence>
<dbReference type="NCBIfam" id="TIGR04085">
    <property type="entry name" value="rSAM_more_4Fe4S"/>
    <property type="match status" value="1"/>
</dbReference>
<dbReference type="Pfam" id="PF04055">
    <property type="entry name" value="Radical_SAM"/>
    <property type="match status" value="1"/>
</dbReference>
<dbReference type="PROSITE" id="PS01305">
    <property type="entry name" value="MOAA_NIFB_PQQE"/>
    <property type="match status" value="1"/>
</dbReference>
<feature type="domain" description="Radical SAM core" evidence="8">
    <location>
        <begin position="78"/>
        <end position="320"/>
    </location>
</feature>
<evidence type="ECO:0000259" key="8">
    <source>
        <dbReference type="PROSITE" id="PS51918"/>
    </source>
</evidence>
<dbReference type="Proteomes" id="UP000614424">
    <property type="component" value="Unassembled WGS sequence"/>
</dbReference>
<dbReference type="PANTHER" id="PTHR43787:SF3">
    <property type="entry name" value="ARYLSULFATASE REGULATORY PROTEIN"/>
    <property type="match status" value="1"/>
</dbReference>